<dbReference type="GO" id="GO:0005886">
    <property type="term" value="C:plasma membrane"/>
    <property type="evidence" value="ECO:0007669"/>
    <property type="project" value="TreeGrafter"/>
</dbReference>
<evidence type="ECO:0000313" key="6">
    <source>
        <dbReference type="Proteomes" id="UP000701801"/>
    </source>
</evidence>
<dbReference type="Proteomes" id="UP000701801">
    <property type="component" value="Unassembled WGS sequence"/>
</dbReference>
<dbReference type="SUPFAM" id="SSF52058">
    <property type="entry name" value="L domain-like"/>
    <property type="match status" value="2"/>
</dbReference>
<dbReference type="GO" id="GO:0031505">
    <property type="term" value="P:fungal-type cell wall organization"/>
    <property type="evidence" value="ECO:0007669"/>
    <property type="project" value="TreeGrafter"/>
</dbReference>
<keyword evidence="2 4" id="KW-0732">Signal</keyword>
<organism evidence="5 6">
    <name type="scientific">Hymenoscyphus albidus</name>
    <dbReference type="NCBI Taxonomy" id="595503"/>
    <lineage>
        <taxon>Eukaryota</taxon>
        <taxon>Fungi</taxon>
        <taxon>Dikarya</taxon>
        <taxon>Ascomycota</taxon>
        <taxon>Pezizomycotina</taxon>
        <taxon>Leotiomycetes</taxon>
        <taxon>Helotiales</taxon>
        <taxon>Helotiaceae</taxon>
        <taxon>Hymenoscyphus</taxon>
    </lineage>
</organism>
<evidence type="ECO:0000256" key="3">
    <source>
        <dbReference type="ARBA" id="ARBA00023180"/>
    </source>
</evidence>
<sequence>MIAQKVVAVLAVAGLAAAQTGTICSAPSVTINSAADASALANCATVAGDIIIGPSAGGVISIDGPQIVRGAFISENAGGLTSLGSTTITSIEKEFTLTNLTLLSTLGMSTLKSVGSIKWSALPAISALSFTAIVTKADSVLITNTFLSSLDGINLQTVAVLDINNNNRLKKFDTQVANVTQLLQIDSNGQALEVSFPNLIWAANATFRNASSVSIPSLAVVNGSLGFYGNNFESIAAPNLTTVGSKSDGGAGGGIAFVANSDLANISFPMLESVAGANQVANNSKLAALEFPALSTVGGAIDFSGNFTTPLLPALTLVSGGFNIQSTNQIDCSTFDKQQKNAAILGVYTCKTTADAKSGVGSSTSSGSGSSTTSKAAAASYGINEAIAGVSVIGGLLQMLL</sequence>
<dbReference type="OrthoDB" id="536881at2759"/>
<dbReference type="AlphaFoldDB" id="A0A9N9LZS0"/>
<dbReference type="GO" id="GO:0009277">
    <property type="term" value="C:fungal-type cell wall"/>
    <property type="evidence" value="ECO:0007669"/>
    <property type="project" value="TreeGrafter"/>
</dbReference>
<dbReference type="PANTHER" id="PTHR31018">
    <property type="entry name" value="SPORULATION-SPECIFIC PROTEIN-RELATED"/>
    <property type="match status" value="1"/>
</dbReference>
<accession>A0A9N9LZS0</accession>
<feature type="signal peptide" evidence="4">
    <location>
        <begin position="1"/>
        <end position="18"/>
    </location>
</feature>
<comment type="caution">
    <text evidence="5">The sequence shown here is derived from an EMBL/GenBank/DDBJ whole genome shotgun (WGS) entry which is preliminary data.</text>
</comment>
<evidence type="ECO:0000256" key="1">
    <source>
        <dbReference type="ARBA" id="ARBA00004196"/>
    </source>
</evidence>
<keyword evidence="3" id="KW-0325">Glycoprotein</keyword>
<name>A0A9N9LZS0_9HELO</name>
<reference evidence="5" key="1">
    <citation type="submission" date="2021-07" db="EMBL/GenBank/DDBJ databases">
        <authorList>
            <person name="Durling M."/>
        </authorList>
    </citation>
    <scope>NUCLEOTIDE SEQUENCE</scope>
</reference>
<gene>
    <name evidence="5" type="ORF">HYALB_00006643</name>
</gene>
<dbReference type="EMBL" id="CAJVRM010000685">
    <property type="protein sequence ID" value="CAG8982833.1"/>
    <property type="molecule type" value="Genomic_DNA"/>
</dbReference>
<dbReference type="PANTHER" id="PTHR31018:SF3">
    <property type="entry name" value="RECEPTOR PROTEIN-TYROSINE KINASE"/>
    <property type="match status" value="1"/>
</dbReference>
<comment type="subcellular location">
    <subcellularLocation>
        <location evidence="1">Cell envelope</location>
    </subcellularLocation>
</comment>
<keyword evidence="6" id="KW-1185">Reference proteome</keyword>
<feature type="chain" id="PRO_5040267463" evidence="4">
    <location>
        <begin position="19"/>
        <end position="401"/>
    </location>
</feature>
<evidence type="ECO:0000313" key="5">
    <source>
        <dbReference type="EMBL" id="CAG8982833.1"/>
    </source>
</evidence>
<evidence type="ECO:0000256" key="2">
    <source>
        <dbReference type="ARBA" id="ARBA00022729"/>
    </source>
</evidence>
<dbReference type="InterPro" id="IPR051648">
    <property type="entry name" value="CWI-Assembly_Regulator"/>
</dbReference>
<dbReference type="GO" id="GO:0009986">
    <property type="term" value="C:cell surface"/>
    <property type="evidence" value="ECO:0007669"/>
    <property type="project" value="TreeGrafter"/>
</dbReference>
<protein>
    <submittedName>
        <fullName evidence="5">Uncharacterized protein</fullName>
    </submittedName>
</protein>
<evidence type="ECO:0000256" key="4">
    <source>
        <dbReference type="SAM" id="SignalP"/>
    </source>
</evidence>
<proteinExistence type="predicted"/>